<evidence type="ECO:0000256" key="2">
    <source>
        <dbReference type="ARBA" id="ARBA00005919"/>
    </source>
</evidence>
<keyword evidence="5" id="KW-0206">Cytoskeleton</keyword>
<comment type="subcellular location">
    <subcellularLocation>
        <location evidence="1">Cytoplasm</location>
        <location evidence="1">Cytoskeleton</location>
    </subcellularLocation>
</comment>
<evidence type="ECO:0000256" key="5">
    <source>
        <dbReference type="ARBA" id="ARBA00023212"/>
    </source>
</evidence>
<name>A0A0D8Y8Q6_DICVI</name>
<dbReference type="GO" id="GO:0005885">
    <property type="term" value="C:Arp2/3 protein complex"/>
    <property type="evidence" value="ECO:0007669"/>
    <property type="project" value="InterPro"/>
</dbReference>
<organism evidence="8 9">
    <name type="scientific">Dictyocaulus viviparus</name>
    <name type="common">Bovine lungworm</name>
    <dbReference type="NCBI Taxonomy" id="29172"/>
    <lineage>
        <taxon>Eukaryota</taxon>
        <taxon>Metazoa</taxon>
        <taxon>Ecdysozoa</taxon>
        <taxon>Nematoda</taxon>
        <taxon>Chromadorea</taxon>
        <taxon>Rhabditida</taxon>
        <taxon>Rhabditina</taxon>
        <taxon>Rhabditomorpha</taxon>
        <taxon>Strongyloidea</taxon>
        <taxon>Metastrongylidae</taxon>
        <taxon>Dictyocaulus</taxon>
    </lineage>
</organism>
<proteinExistence type="inferred from homology"/>
<feature type="domain" description="ER membrane protein complex subunit 7 beta-sandwich" evidence="7">
    <location>
        <begin position="186"/>
        <end position="296"/>
    </location>
</feature>
<feature type="compositionally biased region" description="Basic residues" evidence="6">
    <location>
        <begin position="426"/>
        <end position="440"/>
    </location>
</feature>
<evidence type="ECO:0000313" key="8">
    <source>
        <dbReference type="EMBL" id="KJH50966.1"/>
    </source>
</evidence>
<dbReference type="STRING" id="29172.A0A0D8Y8Q6"/>
<evidence type="ECO:0000256" key="6">
    <source>
        <dbReference type="SAM" id="MobiDB-lite"/>
    </source>
</evidence>
<dbReference type="GO" id="GO:0034314">
    <property type="term" value="P:Arp2/3 complex-mediated actin nucleation"/>
    <property type="evidence" value="ECO:0007669"/>
    <property type="project" value="InterPro"/>
</dbReference>
<evidence type="ECO:0000259" key="7">
    <source>
        <dbReference type="Pfam" id="PF09430"/>
    </source>
</evidence>
<dbReference type="PANTHER" id="PTHR22629">
    <property type="entry name" value="ARP2/3 COMPLEX 20 KD SUBUNIT"/>
    <property type="match status" value="1"/>
</dbReference>
<dbReference type="Pfam" id="PF09430">
    <property type="entry name" value="EMC7_beta-sandw"/>
    <property type="match status" value="3"/>
</dbReference>
<dbReference type="Proteomes" id="UP000053766">
    <property type="component" value="Unassembled WGS sequence"/>
</dbReference>
<evidence type="ECO:0000256" key="3">
    <source>
        <dbReference type="ARBA" id="ARBA00022490"/>
    </source>
</evidence>
<accession>A0A0D8Y8Q6</accession>
<reference evidence="9" key="2">
    <citation type="journal article" date="2016" name="Sci. Rep.">
        <title>Dictyocaulus viviparus genome, variome and transcriptome elucidate lungworm biology and support future intervention.</title>
        <authorList>
            <person name="McNulty S.N."/>
            <person name="Strube C."/>
            <person name="Rosa B.A."/>
            <person name="Martin J.C."/>
            <person name="Tyagi R."/>
            <person name="Choi Y.J."/>
            <person name="Wang Q."/>
            <person name="Hallsworth Pepin K."/>
            <person name="Zhang X."/>
            <person name="Ozersky P."/>
            <person name="Wilson R.K."/>
            <person name="Sternberg P.W."/>
            <person name="Gasser R.B."/>
            <person name="Mitreva M."/>
        </authorList>
    </citation>
    <scope>NUCLEOTIDE SEQUENCE [LARGE SCALE GENOMIC DNA]</scope>
    <source>
        <strain evidence="9">HannoverDv2000</strain>
    </source>
</reference>
<keyword evidence="9" id="KW-1185">Reference proteome</keyword>
<dbReference type="SUPFAM" id="SSF49452">
    <property type="entry name" value="Starch-binding domain-like"/>
    <property type="match status" value="1"/>
</dbReference>
<dbReference type="FunFam" id="3.30.1460.20:FF:000001">
    <property type="entry name" value="Actin-related protein 2/3 complex subunit 4"/>
    <property type="match status" value="1"/>
</dbReference>
<protein>
    <recommendedName>
        <fullName evidence="7">ER membrane protein complex subunit 7 beta-sandwich domain-containing protein</fullName>
    </recommendedName>
</protein>
<dbReference type="AlphaFoldDB" id="A0A0D8Y8Q6"/>
<feature type="domain" description="ER membrane protein complex subunit 7 beta-sandwich" evidence="7">
    <location>
        <begin position="351"/>
        <end position="387"/>
    </location>
</feature>
<keyword evidence="4" id="KW-0009">Actin-binding</keyword>
<reference evidence="8 9" key="1">
    <citation type="submission" date="2013-11" db="EMBL/GenBank/DDBJ databases">
        <title>Draft genome of the bovine lungworm Dictyocaulus viviparus.</title>
        <authorList>
            <person name="Mitreva M."/>
        </authorList>
    </citation>
    <scope>NUCLEOTIDE SEQUENCE [LARGE SCALE GENOMIC DNA]</scope>
    <source>
        <strain evidence="8 9">HannoverDv2000</strain>
    </source>
</reference>
<evidence type="ECO:0000256" key="1">
    <source>
        <dbReference type="ARBA" id="ARBA00004245"/>
    </source>
</evidence>
<dbReference type="InterPro" id="IPR008384">
    <property type="entry name" value="ARPC4"/>
</dbReference>
<evidence type="ECO:0000313" key="9">
    <source>
        <dbReference type="Proteomes" id="UP000053766"/>
    </source>
</evidence>
<dbReference type="EMBL" id="KN716193">
    <property type="protein sequence ID" value="KJH50966.1"/>
    <property type="molecule type" value="Genomic_DNA"/>
</dbReference>
<dbReference type="InterPro" id="IPR019008">
    <property type="entry name" value="Beta_sandwich_EMC7"/>
</dbReference>
<dbReference type="InterPro" id="IPR034666">
    <property type="entry name" value="ARPC2/4"/>
</dbReference>
<dbReference type="Pfam" id="PF05856">
    <property type="entry name" value="ARPC4"/>
    <property type="match status" value="1"/>
</dbReference>
<dbReference type="OrthoDB" id="336240at2759"/>
<dbReference type="InterPro" id="IPR013784">
    <property type="entry name" value="Carb-bd-like_fold"/>
</dbReference>
<evidence type="ECO:0000256" key="4">
    <source>
        <dbReference type="ARBA" id="ARBA00023203"/>
    </source>
</evidence>
<feature type="domain" description="ER membrane protein complex subunit 7 beta-sandwich" evidence="7">
    <location>
        <begin position="307"/>
        <end position="349"/>
    </location>
</feature>
<dbReference type="GO" id="GO:0030246">
    <property type="term" value="F:carbohydrate binding"/>
    <property type="evidence" value="ECO:0007669"/>
    <property type="project" value="InterPro"/>
</dbReference>
<dbReference type="GO" id="GO:0030041">
    <property type="term" value="P:actin filament polymerization"/>
    <property type="evidence" value="ECO:0007669"/>
    <property type="project" value="InterPro"/>
</dbReference>
<dbReference type="PANTHER" id="PTHR22629:SF0">
    <property type="entry name" value="ACTIN-RELATED PROTEIN 2_3 COMPLEX SUBUNIT 4"/>
    <property type="match status" value="1"/>
</dbReference>
<comment type="similarity">
    <text evidence="2">Belongs to the ARPC4 family.</text>
</comment>
<dbReference type="GO" id="GO:0051015">
    <property type="term" value="F:actin filament binding"/>
    <property type="evidence" value="ECO:0007669"/>
    <property type="project" value="TreeGrafter"/>
</dbReference>
<feature type="region of interest" description="Disordered" evidence="6">
    <location>
        <begin position="418"/>
        <end position="440"/>
    </location>
</feature>
<keyword evidence="3" id="KW-0963">Cytoplasm</keyword>
<gene>
    <name evidence="8" type="ORF">DICVIV_02824</name>
</gene>
<dbReference type="Gene3D" id="3.30.1460.20">
    <property type="match status" value="1"/>
</dbReference>
<dbReference type="SUPFAM" id="SSF69645">
    <property type="entry name" value="Arp2/3 complex subunits"/>
    <property type="match status" value="1"/>
</dbReference>
<sequence>MSATLQPYLEAVRHTLQAALCLEQFSSQVVERHMKPEIEVRSSKELLMTPVVVARNKQERVLIEPSINSVRVSISIKQSDDIERILCHKFTRFMCQRADSFFVLRRKPLPGYDISFLITASHTETMYKHKLVDFLLHFMQEIDKMRLLVSFIFIVISLTSEKLASTERSLFSVEGNVFFPSSPISQQNWAADSRVLLNHGEYIGFVREDGSFIIDNVASGSYIVQVENVHFVFEPIRVDITAKGKIRARKLSVLQPNVVNQLPYPLKLSAREPTKYFRKREEWRITDILMNPMVLMLGFFPSSPISQQNWAADSRVLLNHGKYIGFVGEDGSFIIDNVASGSYIVQPNVVNQLPYPLKLSAREPTKYFRKREEWRITDILMNPMVLIMTANDPQLQKEMAEMQLPKMDMPDVSEMMANLFGGSSSKPKKKAITSGQQKKK</sequence>